<evidence type="ECO:0000313" key="4">
    <source>
        <dbReference type="Proteomes" id="UP001519288"/>
    </source>
</evidence>
<dbReference type="EMBL" id="JAGGLD010000003">
    <property type="protein sequence ID" value="MBP2000955.1"/>
    <property type="molecule type" value="Genomic_DNA"/>
</dbReference>
<reference evidence="3 4" key="1">
    <citation type="submission" date="2021-03" db="EMBL/GenBank/DDBJ databases">
        <title>Genomic Encyclopedia of Type Strains, Phase IV (KMG-IV): sequencing the most valuable type-strain genomes for metagenomic binning, comparative biology and taxonomic classification.</title>
        <authorList>
            <person name="Goeker M."/>
        </authorList>
    </citation>
    <scope>NUCLEOTIDE SEQUENCE [LARGE SCALE GENOMIC DNA]</scope>
    <source>
        <strain evidence="3 4">DSM 26806</strain>
    </source>
</reference>
<dbReference type="SUPFAM" id="SSF51569">
    <property type="entry name" value="Aldolase"/>
    <property type="match status" value="1"/>
</dbReference>
<accession>A0ABS4JGV2</accession>
<dbReference type="InterPro" id="IPR002220">
    <property type="entry name" value="DapA-like"/>
</dbReference>
<dbReference type="PANTHER" id="PTHR12128">
    <property type="entry name" value="DIHYDRODIPICOLINATE SYNTHASE"/>
    <property type="match status" value="1"/>
</dbReference>
<comment type="similarity">
    <text evidence="1">Belongs to the DapA family.</text>
</comment>
<evidence type="ECO:0000313" key="3">
    <source>
        <dbReference type="EMBL" id="MBP2000955.1"/>
    </source>
</evidence>
<dbReference type="InterPro" id="IPR013785">
    <property type="entry name" value="Aldolase_TIM"/>
</dbReference>
<dbReference type="Gene3D" id="3.20.20.70">
    <property type="entry name" value="Aldolase class I"/>
    <property type="match status" value="1"/>
</dbReference>
<dbReference type="Proteomes" id="UP001519288">
    <property type="component" value="Unassembled WGS sequence"/>
</dbReference>
<dbReference type="CDD" id="cd00408">
    <property type="entry name" value="DHDPS-like"/>
    <property type="match status" value="1"/>
</dbReference>
<evidence type="ECO:0000256" key="1">
    <source>
        <dbReference type="ARBA" id="ARBA00007592"/>
    </source>
</evidence>
<name>A0ABS4JGV2_9BACL</name>
<proteinExistence type="inferred from homology"/>
<dbReference type="GO" id="GO:0008840">
    <property type="term" value="F:4-hydroxy-tetrahydrodipicolinate synthase activity"/>
    <property type="evidence" value="ECO:0007669"/>
    <property type="project" value="UniProtKB-EC"/>
</dbReference>
<evidence type="ECO:0000256" key="2">
    <source>
        <dbReference type="ARBA" id="ARBA00023239"/>
    </source>
</evidence>
<dbReference type="Pfam" id="PF00701">
    <property type="entry name" value="DHDPS"/>
    <property type="match status" value="1"/>
</dbReference>
<dbReference type="SMART" id="SM01130">
    <property type="entry name" value="DHDPS"/>
    <property type="match status" value="1"/>
</dbReference>
<dbReference type="EC" id="4.3.3.7" evidence="3"/>
<sequence length="330" mass="37092">MKHPSIDRVRRLLTGGLIPAVPVPRRADLTLDVKAHEAYATYLAQQNIAGVAVWAHTGRGLHLRSDERAYILHSWRKALSSDRLIIAGVGAAKEEDSSHINLEEPWLEQCLAVAQEAISWGADALMIHPPLIYQVLPELEGNQAIYDYHCKLAALGTPLVLFYLYPEAGGILYPPALLDRLLSIPEVVGIKMASLDRVMALQDISSHILHYHADKLLITGEDRMFGYSWMRGASSALVGMGAAYPNIQSDLIEAYQMKDYARFMELNRRVEGYAEVVFTQPMDKYITRMLWCLVIAGVIPEHTAFDIIDYSMSKEEIDALRQAIHTYEIY</sequence>
<comment type="caution">
    <text evidence="3">The sequence shown here is derived from an EMBL/GenBank/DDBJ whole genome shotgun (WGS) entry which is preliminary data.</text>
</comment>
<keyword evidence="4" id="KW-1185">Reference proteome</keyword>
<gene>
    <name evidence="3" type="ORF">J2Z69_001998</name>
</gene>
<protein>
    <submittedName>
        <fullName evidence="3">4-hydroxy-tetrahydrodipicolinate synthase</fullName>
        <ecNumber evidence="3">4.3.3.7</ecNumber>
    </submittedName>
</protein>
<organism evidence="3 4">
    <name type="scientific">Paenibacillus shirakamiensis</name>
    <dbReference type="NCBI Taxonomy" id="1265935"/>
    <lineage>
        <taxon>Bacteria</taxon>
        <taxon>Bacillati</taxon>
        <taxon>Bacillota</taxon>
        <taxon>Bacilli</taxon>
        <taxon>Bacillales</taxon>
        <taxon>Paenibacillaceae</taxon>
        <taxon>Paenibacillus</taxon>
    </lineage>
</organism>
<keyword evidence="2 3" id="KW-0456">Lyase</keyword>
<dbReference type="RefSeq" id="WP_209861568.1">
    <property type="nucleotide sequence ID" value="NZ_JAGGLD010000003.1"/>
</dbReference>
<dbReference type="PANTHER" id="PTHR12128:SF66">
    <property type="entry name" value="4-HYDROXY-2-OXOGLUTARATE ALDOLASE, MITOCHONDRIAL"/>
    <property type="match status" value="1"/>
</dbReference>